<reference evidence="2 3" key="1">
    <citation type="submission" date="2020-05" db="EMBL/GenBank/DDBJ databases">
        <title>Complete closed genome sequence of Defluviicoccus vanus.</title>
        <authorList>
            <person name="Bessarab I."/>
            <person name="Arumugam K."/>
            <person name="Maszenan A.M."/>
            <person name="Seviour R.J."/>
            <person name="Williams R.B."/>
        </authorList>
    </citation>
    <scope>NUCLEOTIDE SEQUENCE [LARGE SCALE GENOMIC DNA]</scope>
    <source>
        <strain evidence="2 3">Ben 114</strain>
    </source>
</reference>
<evidence type="ECO:0000256" key="1">
    <source>
        <dbReference type="SAM" id="Phobius"/>
    </source>
</evidence>
<dbReference type="RefSeq" id="WP_190262729.1">
    <property type="nucleotide sequence ID" value="NZ_CP053923.1"/>
</dbReference>
<name>A0A7H1N0I7_9PROT</name>
<evidence type="ECO:0000313" key="3">
    <source>
        <dbReference type="Proteomes" id="UP000516369"/>
    </source>
</evidence>
<dbReference type="AlphaFoldDB" id="A0A7H1N0I7"/>
<accession>A0A7H1N0I7</accession>
<keyword evidence="1" id="KW-1133">Transmembrane helix</keyword>
<feature type="transmembrane region" description="Helical" evidence="1">
    <location>
        <begin position="127"/>
        <end position="150"/>
    </location>
</feature>
<dbReference type="EMBL" id="CP053923">
    <property type="protein sequence ID" value="QNT69223.1"/>
    <property type="molecule type" value="Genomic_DNA"/>
</dbReference>
<keyword evidence="1" id="KW-0472">Membrane</keyword>
<proteinExistence type="predicted"/>
<dbReference type="Proteomes" id="UP000516369">
    <property type="component" value="Chromosome"/>
</dbReference>
<organism evidence="2 3">
    <name type="scientific">Defluviicoccus vanus</name>
    <dbReference type="NCBI Taxonomy" id="111831"/>
    <lineage>
        <taxon>Bacteria</taxon>
        <taxon>Pseudomonadati</taxon>
        <taxon>Pseudomonadota</taxon>
        <taxon>Alphaproteobacteria</taxon>
        <taxon>Rhodospirillales</taxon>
        <taxon>Rhodospirillaceae</taxon>
        <taxon>Defluviicoccus</taxon>
    </lineage>
</organism>
<feature type="transmembrane region" description="Helical" evidence="1">
    <location>
        <begin position="12"/>
        <end position="35"/>
    </location>
</feature>
<evidence type="ECO:0000313" key="2">
    <source>
        <dbReference type="EMBL" id="QNT69223.1"/>
    </source>
</evidence>
<feature type="transmembrane region" description="Helical" evidence="1">
    <location>
        <begin position="56"/>
        <end position="75"/>
    </location>
</feature>
<sequence>MDFDLIARCLHVLGVVFWIGGVALVTTAVLPAAVARQPVAAQLELFEVIERRFAPQARIATLIVGATGFFLVARLDLWSRFSDPTYWWMHAMLGLWLVFMLMLFVLDPFVFHRIVPRLAVTHPRLTFAALAALHWVLLLAGVVTIAGAVAGSHGGNLW</sequence>
<feature type="transmembrane region" description="Helical" evidence="1">
    <location>
        <begin position="87"/>
        <end position="106"/>
    </location>
</feature>
<gene>
    <name evidence="2" type="ORF">HQ394_07615</name>
</gene>
<protein>
    <recommendedName>
        <fullName evidence="4">Copper resistance protein D domain-containing protein</fullName>
    </recommendedName>
</protein>
<keyword evidence="3" id="KW-1185">Reference proteome</keyword>
<evidence type="ECO:0008006" key="4">
    <source>
        <dbReference type="Google" id="ProtNLM"/>
    </source>
</evidence>
<keyword evidence="1" id="KW-0812">Transmembrane</keyword>
<dbReference type="KEGG" id="dvn:HQ394_07615"/>